<keyword evidence="3 5" id="KW-0067">ATP-binding</keyword>
<dbReference type="PROSITE" id="PS00211">
    <property type="entry name" value="ABC_TRANSPORTER_1"/>
    <property type="match status" value="1"/>
</dbReference>
<dbReference type="InterPro" id="IPR027417">
    <property type="entry name" value="P-loop_NTPase"/>
</dbReference>
<evidence type="ECO:0000256" key="3">
    <source>
        <dbReference type="ARBA" id="ARBA00022840"/>
    </source>
</evidence>
<dbReference type="RefSeq" id="WP_344895362.1">
    <property type="nucleotide sequence ID" value="NZ_BAAAWD010000007.1"/>
</dbReference>
<dbReference type="Proteomes" id="UP001499930">
    <property type="component" value="Unassembled WGS sequence"/>
</dbReference>
<accession>A0ABP6KI85</accession>
<dbReference type="InterPro" id="IPR003439">
    <property type="entry name" value="ABC_transporter-like_ATP-bd"/>
</dbReference>
<dbReference type="GO" id="GO:0005524">
    <property type="term" value="F:ATP binding"/>
    <property type="evidence" value="ECO:0007669"/>
    <property type="project" value="UniProtKB-KW"/>
</dbReference>
<evidence type="ECO:0000256" key="1">
    <source>
        <dbReference type="ARBA" id="ARBA00022448"/>
    </source>
</evidence>
<organism evidence="5 6">
    <name type="scientific">Streptosporangium longisporum</name>
    <dbReference type="NCBI Taxonomy" id="46187"/>
    <lineage>
        <taxon>Bacteria</taxon>
        <taxon>Bacillati</taxon>
        <taxon>Actinomycetota</taxon>
        <taxon>Actinomycetes</taxon>
        <taxon>Streptosporangiales</taxon>
        <taxon>Streptosporangiaceae</taxon>
        <taxon>Streptosporangium</taxon>
    </lineage>
</organism>
<reference evidence="6" key="1">
    <citation type="journal article" date="2019" name="Int. J. Syst. Evol. Microbiol.">
        <title>The Global Catalogue of Microorganisms (GCM) 10K type strain sequencing project: providing services to taxonomists for standard genome sequencing and annotation.</title>
        <authorList>
            <consortium name="The Broad Institute Genomics Platform"/>
            <consortium name="The Broad Institute Genome Sequencing Center for Infectious Disease"/>
            <person name="Wu L."/>
            <person name="Ma J."/>
        </authorList>
    </citation>
    <scope>NUCLEOTIDE SEQUENCE [LARGE SCALE GENOMIC DNA]</scope>
    <source>
        <strain evidence="6">JCM 3106</strain>
    </source>
</reference>
<name>A0ABP6KI85_9ACTN</name>
<feature type="domain" description="ABC transporter" evidence="4">
    <location>
        <begin position="62"/>
        <end position="292"/>
    </location>
</feature>
<proteinExistence type="predicted"/>
<dbReference type="PANTHER" id="PTHR42788">
    <property type="entry name" value="TAURINE IMPORT ATP-BINDING PROTEIN-RELATED"/>
    <property type="match status" value="1"/>
</dbReference>
<evidence type="ECO:0000259" key="4">
    <source>
        <dbReference type="PROSITE" id="PS50893"/>
    </source>
</evidence>
<dbReference type="PROSITE" id="PS50893">
    <property type="entry name" value="ABC_TRANSPORTER_2"/>
    <property type="match status" value="1"/>
</dbReference>
<dbReference type="SMART" id="SM00382">
    <property type="entry name" value="AAA"/>
    <property type="match status" value="1"/>
</dbReference>
<keyword evidence="6" id="KW-1185">Reference proteome</keyword>
<keyword evidence="2" id="KW-0547">Nucleotide-binding</keyword>
<evidence type="ECO:0000313" key="5">
    <source>
        <dbReference type="EMBL" id="GAA3008291.1"/>
    </source>
</evidence>
<dbReference type="InterPro" id="IPR050166">
    <property type="entry name" value="ABC_transporter_ATP-bind"/>
</dbReference>
<keyword evidence="1" id="KW-0813">Transport</keyword>
<dbReference type="InterPro" id="IPR003593">
    <property type="entry name" value="AAA+_ATPase"/>
</dbReference>
<protein>
    <submittedName>
        <fullName evidence="5">ABC transporter ATP-binding protein</fullName>
    </submittedName>
</protein>
<dbReference type="SUPFAM" id="SSF52540">
    <property type="entry name" value="P-loop containing nucleoside triphosphate hydrolases"/>
    <property type="match status" value="1"/>
</dbReference>
<dbReference type="CDD" id="cd03293">
    <property type="entry name" value="ABC_NrtD_SsuB_transporters"/>
    <property type="match status" value="1"/>
</dbReference>
<gene>
    <name evidence="5" type="ORF">GCM10017559_33240</name>
</gene>
<evidence type="ECO:0000256" key="2">
    <source>
        <dbReference type="ARBA" id="ARBA00022741"/>
    </source>
</evidence>
<evidence type="ECO:0000313" key="6">
    <source>
        <dbReference type="Proteomes" id="UP001499930"/>
    </source>
</evidence>
<dbReference type="EMBL" id="BAAAWD010000007">
    <property type="protein sequence ID" value="GAA3008291.1"/>
    <property type="molecule type" value="Genomic_DNA"/>
</dbReference>
<dbReference type="PANTHER" id="PTHR42788:SF19">
    <property type="entry name" value="ALIPHATIC SULFONATES IMPORT ATP-BINDING PROTEIN SSUB 2"/>
    <property type="match status" value="1"/>
</dbReference>
<dbReference type="Pfam" id="PF00005">
    <property type="entry name" value="ABC_tran"/>
    <property type="match status" value="1"/>
</dbReference>
<comment type="caution">
    <text evidence="5">The sequence shown here is derived from an EMBL/GenBank/DDBJ whole genome shotgun (WGS) entry which is preliminary data.</text>
</comment>
<sequence length="312" mass="32069">MSSASDLPAPGSLAGGGRPAATEVLTAAGTTATNGIAGTTVGTTGTTGATTGTGVAAADAAVQVSDVEHVYGTAAGAVTALGPVSLTVPRGTFLVIVGASGCGKSTLLRLIAGFERPTSGVVRSGGTEPVPGRGAGVVFQQPRLFPWKSVGGNVELALRYAGVPRAERARRVPELLERVGLHDVADRRIWQISGGQQQRVAIARALAGDDPLLLLDEPFAALDALTRERLQEDLRRVSAETGRTCVFVTHSVEEAVFLGSRVVVLTRRPGRIALDLDITLPRTGLGPDELRALPEYAAFRATVGQAVRAAAA</sequence>
<dbReference type="Gene3D" id="3.40.50.300">
    <property type="entry name" value="P-loop containing nucleotide triphosphate hydrolases"/>
    <property type="match status" value="1"/>
</dbReference>
<dbReference type="InterPro" id="IPR017871">
    <property type="entry name" value="ABC_transporter-like_CS"/>
</dbReference>